<sequence length="147" mass="16430">MTITTAHIHIPPSLPSSPSFHFHLTRLTDTLFVWVGAAPSDGQEASGNGRLAVDWSVAMPARRWLVRRCTELARTMRRCRWQRGSVGGWFADRADSYAARKFPRQQVHLSLDLPASLTQSGPSTDPYASKILLAMEKKLGDWLESLV</sequence>
<proteinExistence type="predicted"/>
<dbReference type="Proteomes" id="UP000094043">
    <property type="component" value="Chromosome 4"/>
</dbReference>
<reference evidence="1" key="1">
    <citation type="submission" date="2016-06" db="EMBL/GenBank/DDBJ databases">
        <authorList>
            <person name="Cuomo C."/>
            <person name="Litvintseva A."/>
            <person name="Heitman J."/>
            <person name="Chen Y."/>
            <person name="Sun S."/>
            <person name="Springer D."/>
            <person name="Dromer F."/>
            <person name="Young S."/>
            <person name="Zeng Q."/>
            <person name="Chapman S."/>
            <person name="Gujja S."/>
            <person name="Saif S."/>
            <person name="Birren B."/>
        </authorList>
    </citation>
    <scope>NUCLEOTIDE SEQUENCE</scope>
    <source>
        <strain evidence="1">CBS 7841</strain>
    </source>
</reference>
<dbReference type="GeneID" id="91087538"/>
<evidence type="ECO:0000313" key="2">
    <source>
        <dbReference type="Proteomes" id="UP000094043"/>
    </source>
</evidence>
<dbReference type="KEGG" id="cdep:91087538"/>
<organism evidence="1 2">
    <name type="scientific">Cryptococcus depauperatus CBS 7841</name>
    <dbReference type="NCBI Taxonomy" id="1295531"/>
    <lineage>
        <taxon>Eukaryota</taxon>
        <taxon>Fungi</taxon>
        <taxon>Dikarya</taxon>
        <taxon>Basidiomycota</taxon>
        <taxon>Agaricomycotina</taxon>
        <taxon>Tremellomycetes</taxon>
        <taxon>Tremellales</taxon>
        <taxon>Cryptococcaceae</taxon>
        <taxon>Cryptococcus</taxon>
    </lineage>
</organism>
<protein>
    <submittedName>
        <fullName evidence="1">Uncharacterized protein</fullName>
    </submittedName>
</protein>
<keyword evidence="2" id="KW-1185">Reference proteome</keyword>
<accession>A0AAJ8M1X6</accession>
<reference evidence="1" key="3">
    <citation type="submission" date="2024-01" db="EMBL/GenBank/DDBJ databases">
        <authorList>
            <person name="Coelho M.A."/>
            <person name="David-Palma M."/>
            <person name="Shea T."/>
            <person name="Sun S."/>
            <person name="Cuomo C.A."/>
            <person name="Heitman J."/>
        </authorList>
    </citation>
    <scope>NUCLEOTIDE SEQUENCE</scope>
    <source>
        <strain evidence="1">CBS 7841</strain>
    </source>
</reference>
<dbReference type="RefSeq" id="XP_066068826.1">
    <property type="nucleotide sequence ID" value="XM_066212729.1"/>
</dbReference>
<evidence type="ECO:0000313" key="1">
    <source>
        <dbReference type="EMBL" id="WVN88126.1"/>
    </source>
</evidence>
<dbReference type="AlphaFoldDB" id="A0AAJ8M1X6"/>
<reference evidence="1" key="2">
    <citation type="journal article" date="2022" name="Elife">
        <title>Obligate sexual reproduction of a homothallic fungus closely related to the Cryptococcus pathogenic species complex.</title>
        <authorList>
            <person name="Passer A.R."/>
            <person name="Clancey S.A."/>
            <person name="Shea T."/>
            <person name="David-Palma M."/>
            <person name="Averette A.F."/>
            <person name="Boekhout T."/>
            <person name="Porcel B.M."/>
            <person name="Nowrousian M."/>
            <person name="Cuomo C.A."/>
            <person name="Sun S."/>
            <person name="Heitman J."/>
            <person name="Coelho M.A."/>
        </authorList>
    </citation>
    <scope>NUCLEOTIDE SEQUENCE</scope>
    <source>
        <strain evidence="1">CBS 7841</strain>
    </source>
</reference>
<name>A0AAJ8M1X6_9TREE</name>
<dbReference type="EMBL" id="CP143787">
    <property type="protein sequence ID" value="WVN88126.1"/>
    <property type="molecule type" value="Genomic_DNA"/>
</dbReference>
<gene>
    <name evidence="1" type="ORF">L203_103327</name>
</gene>